<dbReference type="InterPro" id="IPR045708">
    <property type="entry name" value="DUF6064"/>
</dbReference>
<dbReference type="AlphaFoldDB" id="A0A8J6ITI5"/>
<evidence type="ECO:0000313" key="2">
    <source>
        <dbReference type="EMBL" id="MBC3765341.1"/>
    </source>
</evidence>
<feature type="transmembrane region" description="Helical" evidence="1">
    <location>
        <begin position="195"/>
        <end position="213"/>
    </location>
</feature>
<evidence type="ECO:0000256" key="1">
    <source>
        <dbReference type="SAM" id="Phobius"/>
    </source>
</evidence>
<gene>
    <name evidence="2" type="ORF">H8B19_05600</name>
</gene>
<feature type="transmembrane region" description="Helical" evidence="1">
    <location>
        <begin position="143"/>
        <end position="165"/>
    </location>
</feature>
<reference evidence="2" key="2">
    <citation type="submission" date="2020-08" db="EMBL/GenBank/DDBJ databases">
        <authorList>
            <person name="Lai Q."/>
        </authorList>
    </citation>
    <scope>NUCLEOTIDE SEQUENCE</scope>
    <source>
        <strain evidence="2">S27-2</strain>
    </source>
</reference>
<evidence type="ECO:0000313" key="3">
    <source>
        <dbReference type="Proteomes" id="UP000601768"/>
    </source>
</evidence>
<feature type="transmembrane region" description="Helical" evidence="1">
    <location>
        <begin position="32"/>
        <end position="49"/>
    </location>
</feature>
<keyword evidence="3" id="KW-1185">Reference proteome</keyword>
<dbReference type="RefSeq" id="WP_186505814.1">
    <property type="nucleotide sequence ID" value="NZ_JACNEP010000003.1"/>
</dbReference>
<accession>A0A8J6ITI5</accession>
<feature type="transmembrane region" description="Helical" evidence="1">
    <location>
        <begin position="119"/>
        <end position="137"/>
    </location>
</feature>
<keyword evidence="1" id="KW-1133">Transmembrane helix</keyword>
<feature type="transmembrane region" description="Helical" evidence="1">
    <location>
        <begin position="172"/>
        <end position="189"/>
    </location>
</feature>
<comment type="caution">
    <text evidence="2">The sequence shown here is derived from an EMBL/GenBank/DDBJ whole genome shotgun (WGS) entry which is preliminary data.</text>
</comment>
<evidence type="ECO:0008006" key="4">
    <source>
        <dbReference type="Google" id="ProtNLM"/>
    </source>
</evidence>
<protein>
    <recommendedName>
        <fullName evidence="4">MFS transporter permease</fullName>
    </recommendedName>
</protein>
<keyword evidence="1" id="KW-0472">Membrane</keyword>
<dbReference type="Proteomes" id="UP000601768">
    <property type="component" value="Unassembled WGS sequence"/>
</dbReference>
<feature type="transmembrane region" description="Helical" evidence="1">
    <location>
        <begin position="87"/>
        <end position="107"/>
    </location>
</feature>
<dbReference type="EMBL" id="JACNEP010000003">
    <property type="protein sequence ID" value="MBC3765341.1"/>
    <property type="molecule type" value="Genomic_DNA"/>
</dbReference>
<dbReference type="Pfam" id="PF19540">
    <property type="entry name" value="DUF6064"/>
    <property type="match status" value="1"/>
</dbReference>
<sequence>MSINTTKPLSEIFTLKVNNYLQFISDYNHQSWPLQICALIVAIWILWLLHQPQRHKTINYLFAGCWLWVGWFFHLNYYQLITPFAKLYAGAFIVEGALFIILAEHITYFNPFTHGLSKAGYWMLAAVFLLPILAASITGQNLWQIPMVGLMPTPTALATIALLSLTCFGKRWLLVVIPLIWCILFSLMTCQLNLSNWYLPLLLAAGMATLLLVEHKKQQQT</sequence>
<feature type="transmembrane region" description="Helical" evidence="1">
    <location>
        <begin position="61"/>
        <end position="81"/>
    </location>
</feature>
<reference evidence="2" key="1">
    <citation type="journal article" date="2018" name="Int. J. Syst. Evol. Microbiol.">
        <title>Neptunicella marina gen. nov., sp. nov., isolated from surface seawater.</title>
        <authorList>
            <person name="Liu X."/>
            <person name="Lai Q."/>
            <person name="Du Y."/>
            <person name="Zhang X."/>
            <person name="Liu Z."/>
            <person name="Sun F."/>
            <person name="Shao Z."/>
        </authorList>
    </citation>
    <scope>NUCLEOTIDE SEQUENCE</scope>
    <source>
        <strain evidence="2">S27-2</strain>
    </source>
</reference>
<name>A0A8J6ITI5_9ALTE</name>
<proteinExistence type="predicted"/>
<keyword evidence="1" id="KW-0812">Transmembrane</keyword>
<organism evidence="2 3">
    <name type="scientific">Neptunicella marina</name>
    <dbReference type="NCBI Taxonomy" id="2125989"/>
    <lineage>
        <taxon>Bacteria</taxon>
        <taxon>Pseudomonadati</taxon>
        <taxon>Pseudomonadota</taxon>
        <taxon>Gammaproteobacteria</taxon>
        <taxon>Alteromonadales</taxon>
        <taxon>Alteromonadaceae</taxon>
        <taxon>Neptunicella</taxon>
    </lineage>
</organism>